<evidence type="ECO:0000313" key="2">
    <source>
        <dbReference type="EMBL" id="HCK23523.1"/>
    </source>
</evidence>
<evidence type="ECO:0000313" key="3">
    <source>
        <dbReference type="Proteomes" id="UP000263098"/>
    </source>
</evidence>
<keyword evidence="1" id="KW-0732">Signal</keyword>
<dbReference type="Proteomes" id="UP000263098">
    <property type="component" value="Unassembled WGS sequence"/>
</dbReference>
<dbReference type="AlphaFoldDB" id="A0A3D2SBA7"/>
<organism evidence="2 3">
    <name type="scientific">Bacteroides graminisolvens</name>
    <dbReference type="NCBI Taxonomy" id="477666"/>
    <lineage>
        <taxon>Bacteria</taxon>
        <taxon>Pseudomonadati</taxon>
        <taxon>Bacteroidota</taxon>
        <taxon>Bacteroidia</taxon>
        <taxon>Bacteroidales</taxon>
        <taxon>Bacteroidaceae</taxon>
        <taxon>Bacteroides</taxon>
    </lineage>
</organism>
<feature type="signal peptide" evidence="1">
    <location>
        <begin position="1"/>
        <end position="21"/>
    </location>
</feature>
<sequence>MKKRFLFLTLGAMLVTALALNALNVSMNLSANSAERSVMLANVEALAEGEGLPTNATDCAAQQGNWNEASHCIRTGFESVVCKFNGKIVAFGVELSGAYEKGKKYNIPWAEYSCVASTGNCCVKQGLYSGETKLA</sequence>
<name>A0A3D2SBA7_9BACE</name>
<reference evidence="2 3" key="1">
    <citation type="journal article" date="2018" name="Nat. Biotechnol.">
        <title>A standardized bacterial taxonomy based on genome phylogeny substantially revises the tree of life.</title>
        <authorList>
            <person name="Parks D.H."/>
            <person name="Chuvochina M."/>
            <person name="Waite D.W."/>
            <person name="Rinke C."/>
            <person name="Skarshewski A."/>
            <person name="Chaumeil P.A."/>
            <person name="Hugenholtz P."/>
        </authorList>
    </citation>
    <scope>NUCLEOTIDE SEQUENCE [LARGE SCALE GENOMIC DNA]</scope>
    <source>
        <strain evidence="2">UBA9667</strain>
    </source>
</reference>
<comment type="caution">
    <text evidence="2">The sequence shown here is derived from an EMBL/GenBank/DDBJ whole genome shotgun (WGS) entry which is preliminary data.</text>
</comment>
<gene>
    <name evidence="2" type="ORF">DHW31_01840</name>
</gene>
<evidence type="ECO:0008006" key="4">
    <source>
        <dbReference type="Google" id="ProtNLM"/>
    </source>
</evidence>
<dbReference type="EMBL" id="DPVG01000068">
    <property type="protein sequence ID" value="HCK23523.1"/>
    <property type="molecule type" value="Genomic_DNA"/>
</dbReference>
<feature type="chain" id="PRO_5017539387" description="NVEALA protein" evidence="1">
    <location>
        <begin position="22"/>
        <end position="135"/>
    </location>
</feature>
<accession>A0A3D2SBA7</accession>
<proteinExistence type="predicted"/>
<protein>
    <recommendedName>
        <fullName evidence="4">NVEALA protein</fullName>
    </recommendedName>
</protein>
<evidence type="ECO:0000256" key="1">
    <source>
        <dbReference type="SAM" id="SignalP"/>
    </source>
</evidence>